<organism evidence="2 3">
    <name type="scientific">Didymodactylos carnosus</name>
    <dbReference type="NCBI Taxonomy" id="1234261"/>
    <lineage>
        <taxon>Eukaryota</taxon>
        <taxon>Metazoa</taxon>
        <taxon>Spiralia</taxon>
        <taxon>Gnathifera</taxon>
        <taxon>Rotifera</taxon>
        <taxon>Eurotatoria</taxon>
        <taxon>Bdelloidea</taxon>
        <taxon>Philodinida</taxon>
        <taxon>Philodinidae</taxon>
        <taxon>Didymodactylos</taxon>
    </lineage>
</organism>
<gene>
    <name evidence="2" type="ORF">TMI583_LOCUS39352</name>
</gene>
<proteinExistence type="predicted"/>
<accession>A0A8S2U044</accession>
<evidence type="ECO:0000313" key="2">
    <source>
        <dbReference type="EMBL" id="CAF4316546.1"/>
    </source>
</evidence>
<evidence type="ECO:0000256" key="1">
    <source>
        <dbReference type="SAM" id="Coils"/>
    </source>
</evidence>
<comment type="caution">
    <text evidence="2">The sequence shown here is derived from an EMBL/GenBank/DDBJ whole genome shotgun (WGS) entry which is preliminary data.</text>
</comment>
<reference evidence="2" key="1">
    <citation type="submission" date="2021-02" db="EMBL/GenBank/DDBJ databases">
        <authorList>
            <person name="Nowell W R."/>
        </authorList>
    </citation>
    <scope>NUCLEOTIDE SEQUENCE</scope>
</reference>
<feature type="non-terminal residue" evidence="2">
    <location>
        <position position="778"/>
    </location>
</feature>
<evidence type="ECO:0000313" key="3">
    <source>
        <dbReference type="Proteomes" id="UP000682733"/>
    </source>
</evidence>
<dbReference type="AlphaFoldDB" id="A0A8S2U044"/>
<protein>
    <submittedName>
        <fullName evidence="2">Uncharacterized protein</fullName>
    </submittedName>
</protein>
<feature type="non-terminal residue" evidence="2">
    <location>
        <position position="1"/>
    </location>
</feature>
<keyword evidence="1" id="KW-0175">Coiled coil</keyword>
<feature type="coiled-coil region" evidence="1">
    <location>
        <begin position="378"/>
        <end position="429"/>
    </location>
</feature>
<dbReference type="Proteomes" id="UP000682733">
    <property type="component" value="Unassembled WGS sequence"/>
</dbReference>
<name>A0A8S2U044_9BILA</name>
<dbReference type="EMBL" id="CAJOBA010059509">
    <property type="protein sequence ID" value="CAF4316546.1"/>
    <property type="molecule type" value="Genomic_DNA"/>
</dbReference>
<sequence>MPEMLEKTIRYLNETGFRFLDDDRDNLLTLVKSLTYEKCSEKDSALEFLTNYFHQQTFESMWANVEKLIYEFCLPTEQNLSVQFIIDNLKTLMAIFIFLDSTSLAEICKELLQFCQEHAHDQTERFHLPALKLELLRTKTLENAIQQRSIQLQKLNPCDKSKLVLISSDDQDSQTYELIHIYPRLIRLYEQHKTLTRILHDQSNYNQSVGIQLSYLRLSDCIALLFPELPILFMNSLQLDKFDFQNVHHLDTYLSSNEFRTSTKELYEKRFILESTTGESISLLSGNTETASQTIIESLKNVVQTMATAANIEDISKHWFYQLFESNEYHSFFAFEIQSFLSNLFDEMKDNLSTFKEKLHNAGTTMAINYFKFSDLILAEYGQELQRCRSRKVTAEKELNGLPSDSYRREELERNAEKARNECDQVERNYQIPLNTLANEQIRRLLEINRKLQVKGNYLPLEIIEKIENRKREGIETQENRQVYTSSEFYAYLFQSKTALLKLDKAQFEQVKSRVQVFIKQLTQELAQCSDDYQKALVWLQSDDSLYKIFHNYLLTYKLIHTQLLNSIQNWLHDINNQRNLYVQQMESMINQTNTLIFESLDIIEPIINASHITSIPINMETVHQVVQKLSQIAFHIDEFANTARVVYSSKVLSILLQYCASLYARIASFLVQLFKIQQTNPLIFSQLKTMKIQINDHSYEWDEHMKRLIILSGYRERSDLPGTTLPVDEYSLKEFHKSLSYDFPILKHSLKLRYTHTFSEICYNPAAMIDNIERKIR</sequence>